<proteinExistence type="predicted"/>
<sequence>MKSKKNYSFMDLMKLDNNVFVISYYLERGNEMKEIEFEAHTYYKYGEFLAQKDSILRNLGETIRLFINLDRSIILYFFDSGFLPQDVILKNFKEKLRAQILY</sequence>
<protein>
    <submittedName>
        <fullName evidence="1">Uncharacterized protein</fullName>
    </submittedName>
</protein>
<reference evidence="1" key="1">
    <citation type="journal article" date="2015" name="Nature">
        <title>Complex archaea that bridge the gap between prokaryotes and eukaryotes.</title>
        <authorList>
            <person name="Spang A."/>
            <person name="Saw J.H."/>
            <person name="Jorgensen S.L."/>
            <person name="Zaremba-Niedzwiedzka K."/>
            <person name="Martijn J."/>
            <person name="Lind A.E."/>
            <person name="van Eijk R."/>
            <person name="Schleper C."/>
            <person name="Guy L."/>
            <person name="Ettema T.J."/>
        </authorList>
    </citation>
    <scope>NUCLEOTIDE SEQUENCE</scope>
</reference>
<dbReference type="EMBL" id="LAZR01016025">
    <property type="protein sequence ID" value="KKM06309.1"/>
    <property type="molecule type" value="Genomic_DNA"/>
</dbReference>
<evidence type="ECO:0000313" key="1">
    <source>
        <dbReference type="EMBL" id="KKM06309.1"/>
    </source>
</evidence>
<comment type="caution">
    <text evidence="1">The sequence shown here is derived from an EMBL/GenBank/DDBJ whole genome shotgun (WGS) entry which is preliminary data.</text>
</comment>
<organism evidence="1">
    <name type="scientific">marine sediment metagenome</name>
    <dbReference type="NCBI Taxonomy" id="412755"/>
    <lineage>
        <taxon>unclassified sequences</taxon>
        <taxon>metagenomes</taxon>
        <taxon>ecological metagenomes</taxon>
    </lineage>
</organism>
<name>A0A0F9H5G5_9ZZZZ</name>
<accession>A0A0F9H5G5</accession>
<dbReference type="AlphaFoldDB" id="A0A0F9H5G5"/>
<gene>
    <name evidence="1" type="ORF">LCGC14_1745290</name>
</gene>